<protein>
    <submittedName>
        <fullName evidence="2">Chromosome partitioning protein ParB</fullName>
    </submittedName>
</protein>
<name>A0A853H011_9BURK</name>
<evidence type="ECO:0000313" key="2">
    <source>
        <dbReference type="EMBL" id="NYT85019.1"/>
    </source>
</evidence>
<reference evidence="2 3" key="1">
    <citation type="submission" date="2020-07" db="EMBL/GenBank/DDBJ databases">
        <title>Taxonomic revisions and descriptions of new bacterial species based on genomic comparisons in the high-G+C-content subgroup of the family Alcaligenaceae.</title>
        <authorList>
            <person name="Szabo A."/>
            <person name="Felfoldi T."/>
        </authorList>
    </citation>
    <scope>NUCLEOTIDE SEQUENCE [LARGE SCALE GENOMIC DNA]</scope>
    <source>
        <strain evidence="2 3">DSM 25667</strain>
    </source>
</reference>
<gene>
    <name evidence="2" type="ORF">H0A62_05325</name>
</gene>
<dbReference type="Proteomes" id="UP000554144">
    <property type="component" value="Unassembled WGS sequence"/>
</dbReference>
<feature type="domain" description="RepB plasmid partition" evidence="1">
    <location>
        <begin position="101"/>
        <end position="280"/>
    </location>
</feature>
<accession>A0A853H011</accession>
<proteinExistence type="predicted"/>
<dbReference type="RefSeq" id="WP_130037539.1">
    <property type="nucleotide sequence ID" value="NZ_JACCEV010000001.1"/>
</dbReference>
<dbReference type="Gene3D" id="3.90.1530.10">
    <property type="entry name" value="Conserved hypothetical protein from pyrococcus furiosus pfu- 392566-001, ParB domain"/>
    <property type="match status" value="1"/>
</dbReference>
<dbReference type="EMBL" id="JACCEV010000001">
    <property type="protein sequence ID" value="NYT85019.1"/>
    <property type="molecule type" value="Genomic_DNA"/>
</dbReference>
<dbReference type="PANTHER" id="PTHR33375:SF1">
    <property type="entry name" value="CHROMOSOME-PARTITIONING PROTEIN PARB-RELATED"/>
    <property type="match status" value="1"/>
</dbReference>
<dbReference type="SUPFAM" id="SSF109709">
    <property type="entry name" value="KorB DNA-binding domain-like"/>
    <property type="match status" value="1"/>
</dbReference>
<dbReference type="InterPro" id="IPR036086">
    <property type="entry name" value="ParB/Sulfiredoxin_sf"/>
</dbReference>
<dbReference type="SUPFAM" id="SSF110849">
    <property type="entry name" value="ParB/Sulfiredoxin"/>
    <property type="match status" value="1"/>
</dbReference>
<dbReference type="InterPro" id="IPR050336">
    <property type="entry name" value="Chromosome_partition/occlusion"/>
</dbReference>
<keyword evidence="3" id="KW-1185">Reference proteome</keyword>
<dbReference type="GO" id="GO:0005694">
    <property type="term" value="C:chromosome"/>
    <property type="evidence" value="ECO:0007669"/>
    <property type="project" value="TreeGrafter"/>
</dbReference>
<dbReference type="GO" id="GO:0007059">
    <property type="term" value="P:chromosome segregation"/>
    <property type="evidence" value="ECO:0007669"/>
    <property type="project" value="TreeGrafter"/>
</dbReference>
<dbReference type="Gene3D" id="1.10.10.2830">
    <property type="match status" value="1"/>
</dbReference>
<dbReference type="InterPro" id="IPR011111">
    <property type="entry name" value="Plasmid_RepB"/>
</dbReference>
<dbReference type="AlphaFoldDB" id="A0A853H011"/>
<dbReference type="OrthoDB" id="7632576at2"/>
<sequence length="300" mass="33314">MSTIDFGFGLQPMTVPVTQILPSRQVSGPFSLSKKYAQIRASINDIGLIEPLSIAPKLKGSDHYFLLDGHIRLSILREMGEVEVPCLVAKDDEGYTYNGRLNRLSSIQEHIMICRAIDRGVSPQRLATALNVNVSTLKIKRSLLDGLCEEVVHLLQDRQFSPKLATLLRKMKPTRQIECVELMLSANNLTGSYVEALLMATPASQLVEGKSKPKVSGVTPEQLAKMEVEMQNIQAQYKLAESSYGDDMLHLTLTQAYLAKLLKNTAVVDYLRTSQPDMLQELEGVVRIEVMDLTSNEVPA</sequence>
<evidence type="ECO:0000313" key="3">
    <source>
        <dbReference type="Proteomes" id="UP000554144"/>
    </source>
</evidence>
<dbReference type="PANTHER" id="PTHR33375">
    <property type="entry name" value="CHROMOSOME-PARTITIONING PROTEIN PARB-RELATED"/>
    <property type="match status" value="1"/>
</dbReference>
<evidence type="ECO:0000259" key="1">
    <source>
        <dbReference type="Pfam" id="PF07506"/>
    </source>
</evidence>
<dbReference type="Pfam" id="PF07506">
    <property type="entry name" value="RepB"/>
    <property type="match status" value="1"/>
</dbReference>
<organism evidence="2 3">
    <name type="scientific">Pollutimonas harenae</name>
    <dbReference type="NCBI Taxonomy" id="657015"/>
    <lineage>
        <taxon>Bacteria</taxon>
        <taxon>Pseudomonadati</taxon>
        <taxon>Pseudomonadota</taxon>
        <taxon>Betaproteobacteria</taxon>
        <taxon>Burkholderiales</taxon>
        <taxon>Alcaligenaceae</taxon>
        <taxon>Pollutimonas</taxon>
    </lineage>
</organism>
<comment type="caution">
    <text evidence="2">The sequence shown here is derived from an EMBL/GenBank/DDBJ whole genome shotgun (WGS) entry which is preliminary data.</text>
</comment>